<dbReference type="GO" id="GO:0016020">
    <property type="term" value="C:membrane"/>
    <property type="evidence" value="ECO:0007669"/>
    <property type="project" value="InterPro"/>
</dbReference>
<proteinExistence type="inferred from homology"/>
<evidence type="ECO:0000256" key="3">
    <source>
        <dbReference type="SAM" id="Phobius"/>
    </source>
</evidence>
<dbReference type="EMBL" id="CP011114">
    <property type="protein sequence ID" value="AKG36294.1"/>
    <property type="molecule type" value="Genomic_DNA"/>
</dbReference>
<name>A0A0F7FD08_PAEDU</name>
<keyword evidence="3" id="KW-0812">Transmembrane</keyword>
<evidence type="ECO:0000313" key="5">
    <source>
        <dbReference type="EMBL" id="AKG36294.1"/>
    </source>
</evidence>
<dbReference type="Gene3D" id="1.10.3730.20">
    <property type="match status" value="1"/>
</dbReference>
<comment type="similarity">
    <text evidence="2">Belongs to the EamA transporter family.</text>
</comment>
<dbReference type="Proteomes" id="UP000034189">
    <property type="component" value="Chromosome"/>
</dbReference>
<dbReference type="HOGENOM" id="CLU_131462_6_1_9"/>
<accession>A0A0F7FD08</accession>
<keyword evidence="3" id="KW-1133">Transmembrane helix</keyword>
<evidence type="ECO:0000313" key="6">
    <source>
        <dbReference type="Proteomes" id="UP000034189"/>
    </source>
</evidence>
<dbReference type="RefSeq" id="WP_025696566.1">
    <property type="nucleotide sequence ID" value="NZ_ASQQ01000458.1"/>
</dbReference>
<evidence type="ECO:0000256" key="2">
    <source>
        <dbReference type="ARBA" id="ARBA00007362"/>
    </source>
</evidence>
<dbReference type="InterPro" id="IPR037185">
    <property type="entry name" value="EmrE-like"/>
</dbReference>
<sequence length="106" mass="11958">MKNEPLLYVLLLVMTLFGSLGSVFFKGFTSRKRYSLMFFGFASYGIGALLNIYLLGKLQYTLVMPANALTFLWALLFAKVFFKETISILKIAGVVFIISGLLLLLW</sequence>
<comment type="subcellular location">
    <subcellularLocation>
        <location evidence="1">Endomembrane system</location>
        <topology evidence="1">Multi-pass membrane protein</topology>
    </subcellularLocation>
</comment>
<feature type="transmembrane region" description="Helical" evidence="3">
    <location>
        <begin position="37"/>
        <end position="56"/>
    </location>
</feature>
<organism evidence="5 6">
    <name type="scientific">Paenibacillus durus ATCC 35681</name>
    <dbReference type="NCBI Taxonomy" id="1333534"/>
    <lineage>
        <taxon>Bacteria</taxon>
        <taxon>Bacillati</taxon>
        <taxon>Bacillota</taxon>
        <taxon>Bacilli</taxon>
        <taxon>Bacillales</taxon>
        <taxon>Paenibacillaceae</taxon>
        <taxon>Paenibacillus</taxon>
    </lineage>
</organism>
<feature type="transmembrane region" description="Helical" evidence="3">
    <location>
        <begin position="88"/>
        <end position="105"/>
    </location>
</feature>
<keyword evidence="3" id="KW-0472">Membrane</keyword>
<dbReference type="OrthoDB" id="129711at2"/>
<evidence type="ECO:0000259" key="4">
    <source>
        <dbReference type="Pfam" id="PF00892"/>
    </source>
</evidence>
<dbReference type="SUPFAM" id="SSF103481">
    <property type="entry name" value="Multidrug resistance efflux transporter EmrE"/>
    <property type="match status" value="1"/>
</dbReference>
<protein>
    <submittedName>
        <fullName evidence="5">Permease</fullName>
    </submittedName>
</protein>
<feature type="domain" description="EamA" evidence="4">
    <location>
        <begin position="11"/>
        <end position="105"/>
    </location>
</feature>
<dbReference type="AlphaFoldDB" id="A0A0F7FD08"/>
<feature type="transmembrane region" description="Helical" evidence="3">
    <location>
        <begin position="62"/>
        <end position="81"/>
    </location>
</feature>
<dbReference type="PATRIC" id="fig|1333534.5.peg.4072"/>
<evidence type="ECO:0000256" key="1">
    <source>
        <dbReference type="ARBA" id="ARBA00004127"/>
    </source>
</evidence>
<dbReference type="InterPro" id="IPR000620">
    <property type="entry name" value="EamA_dom"/>
</dbReference>
<reference evidence="5 6" key="2">
    <citation type="journal article" date="2016" name="Genome Announc.">
        <title>Genome Sequence of a Gram-Positive Diazotroph, Paenibacillus durus Type Strain ATCC 35681.</title>
        <authorList>
            <person name="Halim M.A."/>
            <person name="Rahman A.Y."/>
            <person name="Sim K.S."/>
            <person name="Yam H.C."/>
            <person name="Rahim A.A."/>
            <person name="Ghazali A.H."/>
            <person name="Najimudin N."/>
        </authorList>
    </citation>
    <scope>NUCLEOTIDE SEQUENCE [LARGE SCALE GENOMIC DNA]</scope>
    <source>
        <strain evidence="5 6">ATCC 35681</strain>
    </source>
</reference>
<gene>
    <name evidence="5" type="ORF">VK70_18445</name>
</gene>
<feature type="transmembrane region" description="Helical" evidence="3">
    <location>
        <begin position="6"/>
        <end position="25"/>
    </location>
</feature>
<dbReference type="Pfam" id="PF00892">
    <property type="entry name" value="EamA"/>
    <property type="match status" value="1"/>
</dbReference>
<reference evidence="5 6" key="1">
    <citation type="submission" date="2015-03" db="EMBL/GenBank/DDBJ databases">
        <authorList>
            <person name="Abdul Halim M."/>
        </authorList>
    </citation>
    <scope>NUCLEOTIDE SEQUENCE [LARGE SCALE GENOMIC DNA]</scope>
    <source>
        <strain evidence="5 6">ATCC 35681</strain>
    </source>
</reference>